<evidence type="ECO:0000313" key="15">
    <source>
        <dbReference type="EMBL" id="KAI5416747.1"/>
    </source>
</evidence>
<dbReference type="GO" id="GO:0000922">
    <property type="term" value="C:spindle pole"/>
    <property type="evidence" value="ECO:0007669"/>
    <property type="project" value="UniProtKB-SubCell"/>
</dbReference>
<dbReference type="EMBL" id="JAMSHJ010000004">
    <property type="protein sequence ID" value="KAI5416747.1"/>
    <property type="molecule type" value="Genomic_DNA"/>
</dbReference>
<dbReference type="InterPro" id="IPR004953">
    <property type="entry name" value="EB1_C"/>
</dbReference>
<comment type="similarity">
    <text evidence="2">Belongs to the MAPRE family.</text>
</comment>
<dbReference type="PROSITE" id="PS50021">
    <property type="entry name" value="CH"/>
    <property type="match status" value="1"/>
</dbReference>
<feature type="domain" description="Calponin-homology (CH)" evidence="13">
    <location>
        <begin position="13"/>
        <end position="115"/>
    </location>
</feature>
<evidence type="ECO:0000313" key="16">
    <source>
        <dbReference type="Proteomes" id="UP001058974"/>
    </source>
</evidence>
<dbReference type="SUPFAM" id="SSF47576">
    <property type="entry name" value="Calponin-homology domain, CH-domain"/>
    <property type="match status" value="1"/>
</dbReference>
<dbReference type="InterPro" id="IPR027328">
    <property type="entry name" value="MAPRE"/>
</dbReference>
<protein>
    <recommendedName>
        <fullName evidence="10">Protein ATEB1 homolog 2</fullName>
    </recommendedName>
</protein>
<dbReference type="Proteomes" id="UP001058974">
    <property type="component" value="Chromosome 4"/>
</dbReference>
<organism evidence="15 16">
    <name type="scientific">Pisum sativum</name>
    <name type="common">Garden pea</name>
    <name type="synonym">Lathyrus oleraceus</name>
    <dbReference type="NCBI Taxonomy" id="3888"/>
    <lineage>
        <taxon>Eukaryota</taxon>
        <taxon>Viridiplantae</taxon>
        <taxon>Streptophyta</taxon>
        <taxon>Embryophyta</taxon>
        <taxon>Tracheophyta</taxon>
        <taxon>Spermatophyta</taxon>
        <taxon>Magnoliopsida</taxon>
        <taxon>eudicotyledons</taxon>
        <taxon>Gunneridae</taxon>
        <taxon>Pentapetalae</taxon>
        <taxon>rosids</taxon>
        <taxon>fabids</taxon>
        <taxon>Fabales</taxon>
        <taxon>Fabaceae</taxon>
        <taxon>Papilionoideae</taxon>
        <taxon>50 kb inversion clade</taxon>
        <taxon>NPAAA clade</taxon>
        <taxon>Hologalegina</taxon>
        <taxon>IRL clade</taxon>
        <taxon>Fabeae</taxon>
        <taxon>Lathyrus</taxon>
    </lineage>
</organism>
<reference evidence="15 16" key="1">
    <citation type="journal article" date="2022" name="Nat. Genet.">
        <title>Improved pea reference genome and pan-genome highlight genomic features and evolutionary characteristics.</title>
        <authorList>
            <person name="Yang T."/>
            <person name="Liu R."/>
            <person name="Luo Y."/>
            <person name="Hu S."/>
            <person name="Wang D."/>
            <person name="Wang C."/>
            <person name="Pandey M.K."/>
            <person name="Ge S."/>
            <person name="Xu Q."/>
            <person name="Li N."/>
            <person name="Li G."/>
            <person name="Huang Y."/>
            <person name="Saxena R.K."/>
            <person name="Ji Y."/>
            <person name="Li M."/>
            <person name="Yan X."/>
            <person name="He Y."/>
            <person name="Liu Y."/>
            <person name="Wang X."/>
            <person name="Xiang C."/>
            <person name="Varshney R.K."/>
            <person name="Ding H."/>
            <person name="Gao S."/>
            <person name="Zong X."/>
        </authorList>
    </citation>
    <scope>NUCLEOTIDE SEQUENCE [LARGE SCALE GENOMIC DNA]</scope>
    <source>
        <strain evidence="15 16">cv. Zhongwan 6</strain>
    </source>
</reference>
<evidence type="ECO:0000256" key="12">
    <source>
        <dbReference type="SAM" id="MobiDB-lite"/>
    </source>
</evidence>
<comment type="subcellular location">
    <subcellularLocation>
        <location evidence="9">Cytoplasm</location>
        <location evidence="9">Cytoskeleton</location>
        <location evidence="9">Phragmoplast</location>
    </subcellularLocation>
    <subcellularLocation>
        <location evidence="1">Cytoplasm</location>
        <location evidence="1">Cytoskeleton</location>
        <location evidence="1">Spindle pole</location>
    </subcellularLocation>
</comment>
<feature type="domain" description="EB1 C-terminal" evidence="14">
    <location>
        <begin position="184"/>
        <end position="254"/>
    </location>
</feature>
<feature type="compositionally biased region" description="Polar residues" evidence="12">
    <location>
        <begin position="162"/>
        <end position="173"/>
    </location>
</feature>
<feature type="region of interest" description="Disordered" evidence="12">
    <location>
        <begin position="162"/>
        <end position="185"/>
    </location>
</feature>
<proteinExistence type="inferred from homology"/>
<dbReference type="InterPro" id="IPR036133">
    <property type="entry name" value="EB1_C_sf"/>
</dbReference>
<keyword evidence="6" id="KW-0498">Mitosis</keyword>
<name>A0A9D4XAS0_PEA</name>
<evidence type="ECO:0000256" key="10">
    <source>
        <dbReference type="ARBA" id="ARBA00083920"/>
    </source>
</evidence>
<dbReference type="Pfam" id="PF03271">
    <property type="entry name" value="EB1"/>
    <property type="match status" value="1"/>
</dbReference>
<dbReference type="PANTHER" id="PTHR10623">
    <property type="entry name" value="MICROTUBULE-ASSOCIATED PROTEIN RP/EB FAMILY MEMBER"/>
    <property type="match status" value="1"/>
</dbReference>
<evidence type="ECO:0000256" key="6">
    <source>
        <dbReference type="ARBA" id="ARBA00022776"/>
    </source>
</evidence>
<dbReference type="PROSITE" id="PS51230">
    <property type="entry name" value="EB1_C"/>
    <property type="match status" value="1"/>
</dbReference>
<evidence type="ECO:0000256" key="9">
    <source>
        <dbReference type="ARBA" id="ARBA00060413"/>
    </source>
</evidence>
<dbReference type="InterPro" id="IPR036872">
    <property type="entry name" value="CH_dom_sf"/>
</dbReference>
<dbReference type="OrthoDB" id="2119228at2759"/>
<dbReference type="FunFam" id="1.20.5.1430:FF:000004">
    <property type="entry name" value="Microtubule-associated protein RP/EB family member 1B"/>
    <property type="match status" value="1"/>
</dbReference>
<dbReference type="GO" id="GO:0008017">
    <property type="term" value="F:microtubule binding"/>
    <property type="evidence" value="ECO:0007669"/>
    <property type="project" value="InterPro"/>
</dbReference>
<gene>
    <name evidence="15" type="ORF">KIW84_041680</name>
</gene>
<dbReference type="AlphaFoldDB" id="A0A9D4XAS0"/>
<dbReference type="GO" id="GO:0051301">
    <property type="term" value="P:cell division"/>
    <property type="evidence" value="ECO:0007669"/>
    <property type="project" value="UniProtKB-KW"/>
</dbReference>
<dbReference type="GO" id="GO:0009652">
    <property type="term" value="P:thigmotropism"/>
    <property type="evidence" value="ECO:0007669"/>
    <property type="project" value="UniProtKB-ARBA"/>
</dbReference>
<evidence type="ECO:0000256" key="8">
    <source>
        <dbReference type="ARBA" id="ARBA00023306"/>
    </source>
</evidence>
<dbReference type="SUPFAM" id="SSF140612">
    <property type="entry name" value="EB1 dimerisation domain-like"/>
    <property type="match status" value="1"/>
</dbReference>
<dbReference type="InterPro" id="IPR001715">
    <property type="entry name" value="CH_dom"/>
</dbReference>
<keyword evidence="4" id="KW-0132">Cell division</keyword>
<evidence type="ECO:0000256" key="2">
    <source>
        <dbReference type="ARBA" id="ARBA00010729"/>
    </source>
</evidence>
<keyword evidence="3" id="KW-0963">Cytoplasm</keyword>
<evidence type="ECO:0000256" key="3">
    <source>
        <dbReference type="ARBA" id="ARBA00022490"/>
    </source>
</evidence>
<comment type="caution">
    <text evidence="15">The sequence shown here is derived from an EMBL/GenBank/DDBJ whole genome shotgun (WGS) entry which is preliminary data.</text>
</comment>
<dbReference type="GO" id="GO:0010005">
    <property type="term" value="C:cortical microtubule, transverse to long axis"/>
    <property type="evidence" value="ECO:0007669"/>
    <property type="project" value="UniProtKB-ARBA"/>
</dbReference>
<evidence type="ECO:0000256" key="7">
    <source>
        <dbReference type="ARBA" id="ARBA00023212"/>
    </source>
</evidence>
<evidence type="ECO:0000256" key="4">
    <source>
        <dbReference type="ARBA" id="ARBA00022618"/>
    </source>
</evidence>
<dbReference type="FunFam" id="1.10.418.10:FF:000028">
    <property type="entry name" value="RP/EB family microtubule-associated protein"/>
    <property type="match status" value="1"/>
</dbReference>
<keyword evidence="8" id="KW-0131">Cell cycle</keyword>
<dbReference type="GO" id="GO:0009524">
    <property type="term" value="C:phragmoplast"/>
    <property type="evidence" value="ECO:0007669"/>
    <property type="project" value="UniProtKB-SubCell"/>
</dbReference>
<evidence type="ECO:0000259" key="13">
    <source>
        <dbReference type="PROSITE" id="PS50021"/>
    </source>
</evidence>
<keyword evidence="7" id="KW-0206">Cytoskeleton</keyword>
<dbReference type="GO" id="GO:0005815">
    <property type="term" value="C:microtubule organizing center"/>
    <property type="evidence" value="ECO:0007669"/>
    <property type="project" value="UniProtKB-ARBA"/>
</dbReference>
<dbReference type="Gene3D" id="1.20.5.1430">
    <property type="match status" value="1"/>
</dbReference>
<sequence>MATNIGIMDSAYFVGRNEILSWINNRLQLNLSRIEEAASGAVQCQMMDVTHQGVVPMHKVNFDAKTEYDKIQNYKVLQEVFNKLKIEKHIEVSRLVKGRPLDNLEFLQWLKRYCDSVNGGIMNENYNPVERRIKVGKDRNLKCSIKKSKSLQTDIVNNSGSDNTFASNRTSGANPPFRSSGVAGGANSSAEIQSLSKEITGLKLAVEVLEKERDFYFAKLRDIEIICQTPEVENIAITIAIKKILYANDTKESALEDAQDYLNQAMNAVEAQDYHGQIIDANEAEAEIEADSQN</sequence>
<dbReference type="GO" id="GO:0001578">
    <property type="term" value="P:microtubule bundle formation"/>
    <property type="evidence" value="ECO:0007669"/>
    <property type="project" value="UniProtKB-ARBA"/>
</dbReference>
<accession>A0A9D4XAS0</accession>
<keyword evidence="16" id="KW-1185">Reference proteome</keyword>
<evidence type="ECO:0000256" key="5">
    <source>
        <dbReference type="ARBA" id="ARBA00022701"/>
    </source>
</evidence>
<evidence type="ECO:0000259" key="14">
    <source>
        <dbReference type="PROSITE" id="PS51230"/>
    </source>
</evidence>
<dbReference type="Gene3D" id="1.10.418.10">
    <property type="entry name" value="Calponin-like domain"/>
    <property type="match status" value="1"/>
</dbReference>
<dbReference type="Pfam" id="PF00307">
    <property type="entry name" value="CH"/>
    <property type="match status" value="1"/>
</dbReference>
<evidence type="ECO:0000256" key="1">
    <source>
        <dbReference type="ARBA" id="ARBA00004647"/>
    </source>
</evidence>
<dbReference type="Gramene" id="Psat04G0168000-T1">
    <property type="protein sequence ID" value="KAI5416747.1"/>
    <property type="gene ID" value="KIW84_041680"/>
</dbReference>
<evidence type="ECO:0000256" key="11">
    <source>
        <dbReference type="PROSITE-ProRule" id="PRU00576"/>
    </source>
</evidence>
<keyword evidence="5 11" id="KW-0493">Microtubule</keyword>